<organism evidence="5 6">
    <name type="scientific">Streptomyces tamarix</name>
    <dbReference type="NCBI Taxonomy" id="3078565"/>
    <lineage>
        <taxon>Bacteria</taxon>
        <taxon>Bacillati</taxon>
        <taxon>Actinomycetota</taxon>
        <taxon>Actinomycetes</taxon>
        <taxon>Kitasatosporales</taxon>
        <taxon>Streptomycetaceae</taxon>
        <taxon>Streptomyces</taxon>
    </lineage>
</organism>
<dbReference type="InterPro" id="IPR028978">
    <property type="entry name" value="Chorismate_lyase_/UTRA_dom_sf"/>
</dbReference>
<name>A0ABU3QSV4_9ACTN</name>
<dbReference type="InterPro" id="IPR036388">
    <property type="entry name" value="WH-like_DNA-bd_sf"/>
</dbReference>
<evidence type="ECO:0000313" key="5">
    <source>
        <dbReference type="EMBL" id="MDT9685579.1"/>
    </source>
</evidence>
<gene>
    <name evidence="5" type="ORF">RND61_26460</name>
</gene>
<dbReference type="InterPro" id="IPR000524">
    <property type="entry name" value="Tscrpt_reg_HTH_GntR"/>
</dbReference>
<dbReference type="EMBL" id="JAWCTQ010000044">
    <property type="protein sequence ID" value="MDT9685579.1"/>
    <property type="molecule type" value="Genomic_DNA"/>
</dbReference>
<dbReference type="Gene3D" id="3.40.1410.10">
    <property type="entry name" value="Chorismate lyase-like"/>
    <property type="match status" value="1"/>
</dbReference>
<sequence>MTQHPSATPEFRSVAQRLREAVTGGTYEPGSRLPAAAELAEHLGCTRSAVERAVRVAAAEGLVTTRKGSGAYVSRLLQRITRRTDGLLRSVSDGEAAGPDDALEAELRALGLVARHFPDVRTERAPQDLAAPLGLKRQGQVLVRETRTFAVAAGSAPADPGTPVQLVFTYLPLDIARHTDLERPDLGPRGVEGLLIELGHRPTDFSETVDVRPPHEHEATALEIDADNRVIQLTRTAATVDRTVAVTVSVLPAHLWSLSYRWTTTT</sequence>
<dbReference type="Gene3D" id="1.10.10.10">
    <property type="entry name" value="Winged helix-like DNA-binding domain superfamily/Winged helix DNA-binding domain"/>
    <property type="match status" value="1"/>
</dbReference>
<evidence type="ECO:0000256" key="2">
    <source>
        <dbReference type="ARBA" id="ARBA00023125"/>
    </source>
</evidence>
<dbReference type="Proteomes" id="UP001250181">
    <property type="component" value="Unassembled WGS sequence"/>
</dbReference>
<dbReference type="SMART" id="SM00345">
    <property type="entry name" value="HTH_GNTR"/>
    <property type="match status" value="1"/>
</dbReference>
<dbReference type="Pfam" id="PF00392">
    <property type="entry name" value="GntR"/>
    <property type="match status" value="1"/>
</dbReference>
<keyword evidence="3" id="KW-0804">Transcription</keyword>
<evidence type="ECO:0000259" key="4">
    <source>
        <dbReference type="PROSITE" id="PS50949"/>
    </source>
</evidence>
<reference evidence="5 6" key="1">
    <citation type="submission" date="2023-09" db="EMBL/GenBank/DDBJ databases">
        <title>Streptomyces sp. nov.: A antagonism against Alternaria gaisen Producing Streptochlin, Isolated from Tamarix root soil.</title>
        <authorList>
            <person name="Chen Y."/>
        </authorList>
    </citation>
    <scope>NUCLEOTIDE SEQUENCE [LARGE SCALE GENOMIC DNA]</scope>
    <source>
        <strain evidence="5 6">TRM76323</strain>
    </source>
</reference>
<dbReference type="PROSITE" id="PS50949">
    <property type="entry name" value="HTH_GNTR"/>
    <property type="match status" value="1"/>
</dbReference>
<evidence type="ECO:0000256" key="1">
    <source>
        <dbReference type="ARBA" id="ARBA00023015"/>
    </source>
</evidence>
<proteinExistence type="predicted"/>
<accession>A0ABU3QSV4</accession>
<dbReference type="SUPFAM" id="SSF46785">
    <property type="entry name" value="Winged helix' DNA-binding domain"/>
    <property type="match status" value="1"/>
</dbReference>
<dbReference type="InterPro" id="IPR050679">
    <property type="entry name" value="Bact_HTH_transcr_reg"/>
</dbReference>
<keyword evidence="6" id="KW-1185">Reference proteome</keyword>
<dbReference type="SUPFAM" id="SSF64288">
    <property type="entry name" value="Chorismate lyase-like"/>
    <property type="match status" value="1"/>
</dbReference>
<evidence type="ECO:0000313" key="6">
    <source>
        <dbReference type="Proteomes" id="UP001250181"/>
    </source>
</evidence>
<dbReference type="Pfam" id="PF07702">
    <property type="entry name" value="UTRA"/>
    <property type="match status" value="1"/>
</dbReference>
<dbReference type="InterPro" id="IPR036390">
    <property type="entry name" value="WH_DNA-bd_sf"/>
</dbReference>
<keyword evidence="1" id="KW-0805">Transcription regulation</keyword>
<evidence type="ECO:0000256" key="3">
    <source>
        <dbReference type="ARBA" id="ARBA00023163"/>
    </source>
</evidence>
<feature type="domain" description="HTH gntR-type" evidence="4">
    <location>
        <begin position="8"/>
        <end position="76"/>
    </location>
</feature>
<comment type="caution">
    <text evidence="5">The sequence shown here is derived from an EMBL/GenBank/DDBJ whole genome shotgun (WGS) entry which is preliminary data.</text>
</comment>
<dbReference type="RefSeq" id="WP_315880623.1">
    <property type="nucleotide sequence ID" value="NZ_JAWCTQ010000044.1"/>
</dbReference>
<dbReference type="InterPro" id="IPR011663">
    <property type="entry name" value="UTRA"/>
</dbReference>
<dbReference type="PANTHER" id="PTHR44846">
    <property type="entry name" value="MANNOSYL-D-GLYCERATE TRANSPORT/METABOLISM SYSTEM REPRESSOR MNGR-RELATED"/>
    <property type="match status" value="1"/>
</dbReference>
<dbReference type="PANTHER" id="PTHR44846:SF17">
    <property type="entry name" value="GNTR-FAMILY TRANSCRIPTIONAL REGULATOR"/>
    <property type="match status" value="1"/>
</dbReference>
<protein>
    <submittedName>
        <fullName evidence="5">GntR family transcriptional regulator</fullName>
    </submittedName>
</protein>
<dbReference type="PRINTS" id="PR00035">
    <property type="entry name" value="HTHGNTR"/>
</dbReference>
<dbReference type="CDD" id="cd07377">
    <property type="entry name" value="WHTH_GntR"/>
    <property type="match status" value="1"/>
</dbReference>
<keyword evidence="2" id="KW-0238">DNA-binding</keyword>